<dbReference type="Pfam" id="PF04773">
    <property type="entry name" value="FecR"/>
    <property type="match status" value="1"/>
</dbReference>
<dbReference type="Proteomes" id="UP000618591">
    <property type="component" value="Unassembled WGS sequence"/>
</dbReference>
<keyword evidence="1" id="KW-0472">Membrane</keyword>
<proteinExistence type="predicted"/>
<dbReference type="InterPro" id="IPR012373">
    <property type="entry name" value="Ferrdict_sens_TM"/>
</dbReference>
<keyword evidence="1" id="KW-0812">Transmembrane</keyword>
<gene>
    <name evidence="4" type="ORF">GCM10011395_04940</name>
</gene>
<dbReference type="InterPro" id="IPR032623">
    <property type="entry name" value="FecR_N"/>
</dbReference>
<dbReference type="PANTHER" id="PTHR30273">
    <property type="entry name" value="PERIPLASMIC SIGNAL SENSOR AND SIGMA FACTOR ACTIVATOR FECR-RELATED"/>
    <property type="match status" value="1"/>
</dbReference>
<evidence type="ECO:0008006" key="6">
    <source>
        <dbReference type="Google" id="ProtNLM"/>
    </source>
</evidence>
<evidence type="ECO:0000313" key="5">
    <source>
        <dbReference type="Proteomes" id="UP000618591"/>
    </source>
</evidence>
<accession>A0ABQ1G6C5</accession>
<name>A0ABQ1G6C5_9SPHN</name>
<feature type="domain" description="FecR protein" evidence="2">
    <location>
        <begin position="99"/>
        <end position="190"/>
    </location>
</feature>
<keyword evidence="1" id="KW-1133">Transmembrane helix</keyword>
<comment type="caution">
    <text evidence="4">The sequence shown here is derived from an EMBL/GenBank/DDBJ whole genome shotgun (WGS) entry which is preliminary data.</text>
</comment>
<dbReference type="PIRSF" id="PIRSF018266">
    <property type="entry name" value="FecR"/>
    <property type="match status" value="1"/>
</dbReference>
<evidence type="ECO:0000256" key="1">
    <source>
        <dbReference type="SAM" id="Phobius"/>
    </source>
</evidence>
<evidence type="ECO:0000259" key="3">
    <source>
        <dbReference type="Pfam" id="PF16220"/>
    </source>
</evidence>
<dbReference type="InterPro" id="IPR006860">
    <property type="entry name" value="FecR"/>
</dbReference>
<keyword evidence="5" id="KW-1185">Reference proteome</keyword>
<sequence length="310" mass="33174">MHGPDAEMSRLDFERWRARNPRNRAAYAEMEQLSRLSQRLGETALGRAHLEQRRHPSFLVGPGARIAFATLVVALLAGAAALPLLRGGATAPVIAAGPLATGLGEIRSFRLADGTRVILDTDSAIEQEFTTQARVVRLVRGRARFDVVHDAGRPFMVEAAGRAIFDRGTLFDVALGRKGVRVSLLRGAVEIRNRASPGSDVAPVARLVPGQVFADAPAAGAAQVSAAPGGADQWVRYMLSYDGASLADVVADANRYADRKISLGEPELATVRVTGRFRATPTENLAALLAAALNLRVERTAHGEIVLHKR</sequence>
<evidence type="ECO:0000259" key="2">
    <source>
        <dbReference type="Pfam" id="PF04773"/>
    </source>
</evidence>
<feature type="transmembrane region" description="Helical" evidence="1">
    <location>
        <begin position="66"/>
        <end position="85"/>
    </location>
</feature>
<dbReference type="Pfam" id="PF16220">
    <property type="entry name" value="DUF4880"/>
    <property type="match status" value="1"/>
</dbReference>
<dbReference type="PANTHER" id="PTHR30273:SF2">
    <property type="entry name" value="PROTEIN FECR"/>
    <property type="match status" value="1"/>
</dbReference>
<dbReference type="EMBL" id="BMDW01000002">
    <property type="protein sequence ID" value="GGA37635.1"/>
    <property type="molecule type" value="Genomic_DNA"/>
</dbReference>
<protein>
    <recommendedName>
        <fullName evidence="6">FecR protein domain-containing protein</fullName>
    </recommendedName>
</protein>
<organism evidence="4 5">
    <name type="scientific">Sphingomonas psychrolutea</name>
    <dbReference type="NCBI Taxonomy" id="1259676"/>
    <lineage>
        <taxon>Bacteria</taxon>
        <taxon>Pseudomonadati</taxon>
        <taxon>Pseudomonadota</taxon>
        <taxon>Alphaproteobacteria</taxon>
        <taxon>Sphingomonadales</taxon>
        <taxon>Sphingomonadaceae</taxon>
        <taxon>Sphingomonas</taxon>
    </lineage>
</organism>
<feature type="domain" description="FecR N-terminal" evidence="3">
    <location>
        <begin position="7"/>
        <end position="33"/>
    </location>
</feature>
<evidence type="ECO:0000313" key="4">
    <source>
        <dbReference type="EMBL" id="GGA37635.1"/>
    </source>
</evidence>
<reference evidence="5" key="1">
    <citation type="journal article" date="2019" name="Int. J. Syst. Evol. Microbiol.">
        <title>The Global Catalogue of Microorganisms (GCM) 10K type strain sequencing project: providing services to taxonomists for standard genome sequencing and annotation.</title>
        <authorList>
            <consortium name="The Broad Institute Genomics Platform"/>
            <consortium name="The Broad Institute Genome Sequencing Center for Infectious Disease"/>
            <person name="Wu L."/>
            <person name="Ma J."/>
        </authorList>
    </citation>
    <scope>NUCLEOTIDE SEQUENCE [LARGE SCALE GENOMIC DNA]</scope>
    <source>
        <strain evidence="5">CGMCC 1.10106</strain>
    </source>
</reference>
<dbReference type="Gene3D" id="2.60.120.1440">
    <property type="match status" value="1"/>
</dbReference>